<dbReference type="InterPro" id="IPR035940">
    <property type="entry name" value="CAP_sf"/>
</dbReference>
<accession>A0A7R9HUK4</accession>
<organism evidence="2">
    <name type="scientific">Timema monikensis</name>
    <dbReference type="NCBI Taxonomy" id="170555"/>
    <lineage>
        <taxon>Eukaryota</taxon>
        <taxon>Metazoa</taxon>
        <taxon>Ecdysozoa</taxon>
        <taxon>Arthropoda</taxon>
        <taxon>Hexapoda</taxon>
        <taxon>Insecta</taxon>
        <taxon>Pterygota</taxon>
        <taxon>Neoptera</taxon>
        <taxon>Polyneoptera</taxon>
        <taxon>Phasmatodea</taxon>
        <taxon>Timematodea</taxon>
        <taxon>Timematoidea</taxon>
        <taxon>Timematidae</taxon>
        <taxon>Timema</taxon>
    </lineage>
</organism>
<dbReference type="Gene3D" id="3.40.33.10">
    <property type="entry name" value="CAP"/>
    <property type="match status" value="2"/>
</dbReference>
<dbReference type="AlphaFoldDB" id="A0A7R9HUK4"/>
<dbReference type="InterPro" id="IPR018244">
    <property type="entry name" value="Allrgn_V5/Tpx1_CS"/>
</dbReference>
<evidence type="ECO:0000259" key="1">
    <source>
        <dbReference type="SMART" id="SM00198"/>
    </source>
</evidence>
<dbReference type="Pfam" id="PF00188">
    <property type="entry name" value="CAP"/>
    <property type="match status" value="1"/>
</dbReference>
<dbReference type="CDD" id="cd05380">
    <property type="entry name" value="CAP_euk"/>
    <property type="match status" value="1"/>
</dbReference>
<protein>
    <recommendedName>
        <fullName evidence="1">SCP domain-containing protein</fullName>
    </recommendedName>
</protein>
<evidence type="ECO:0000313" key="2">
    <source>
        <dbReference type="EMBL" id="CAD7433286.1"/>
    </source>
</evidence>
<dbReference type="EMBL" id="OB796299">
    <property type="protein sequence ID" value="CAD7433286.1"/>
    <property type="molecule type" value="Genomic_DNA"/>
</dbReference>
<dbReference type="InterPro" id="IPR001283">
    <property type="entry name" value="CRISP-related"/>
</dbReference>
<feature type="domain" description="SCP" evidence="1">
    <location>
        <begin position="59"/>
        <end position="260"/>
    </location>
</feature>
<dbReference type="GO" id="GO:0005576">
    <property type="term" value="C:extracellular region"/>
    <property type="evidence" value="ECO:0007669"/>
    <property type="project" value="UniProtKB-SubCell"/>
</dbReference>
<dbReference type="PANTHER" id="PTHR10334">
    <property type="entry name" value="CYSTEINE-RICH SECRETORY PROTEIN-RELATED"/>
    <property type="match status" value="1"/>
</dbReference>
<proteinExistence type="predicted"/>
<dbReference type="PROSITE" id="PS01010">
    <property type="entry name" value="CRISP_2"/>
    <property type="match status" value="1"/>
</dbReference>
<gene>
    <name evidence="2" type="ORF">TMSB3V08_LOCUS9966</name>
</gene>
<sequence>MERASTERIMGVKLFTSGSSASNTGLFTMIVLLLVTPGKTIYETCSGKTMLKIGGLTCRDQQIILDTHNKLRQSVAQGRVANQPAAANMMELHLVYILHSLQQTSLSTAHVKQEGSPGVRRDPAQFHRVASDAQALGSLYNHVLPTPNCRSFDVMRRRREEPNAIISRFPVGQNIASTWTTRTNTSPAPNFPQQINAWFNEVHQFGFYTTGFTPATGHYTQLVWGDSYLIGCGYSFYYDQDKGYTKLYVCNYGPGGNIIGARPYTVGSAACQPQSSRYYGLCGVRSYTYLDRLCSNDPNTSTAQTTVNPWKTFQNAVIAANIPQHTNNSSWYYYG</sequence>
<reference evidence="2" key="1">
    <citation type="submission" date="2020-11" db="EMBL/GenBank/DDBJ databases">
        <authorList>
            <person name="Tran Van P."/>
        </authorList>
    </citation>
    <scope>NUCLEOTIDE SEQUENCE</scope>
</reference>
<name>A0A7R9HUK4_9NEOP</name>
<dbReference type="PRINTS" id="PR00837">
    <property type="entry name" value="V5TPXLIKE"/>
</dbReference>
<dbReference type="PROSITE" id="PS01009">
    <property type="entry name" value="CRISP_1"/>
    <property type="match status" value="1"/>
</dbReference>
<dbReference type="InterPro" id="IPR014044">
    <property type="entry name" value="CAP_dom"/>
</dbReference>
<dbReference type="SUPFAM" id="SSF55797">
    <property type="entry name" value="PR-1-like"/>
    <property type="match status" value="1"/>
</dbReference>
<dbReference type="SMART" id="SM00198">
    <property type="entry name" value="SCP"/>
    <property type="match status" value="1"/>
</dbReference>